<evidence type="ECO:0000256" key="1">
    <source>
        <dbReference type="SAM" id="Phobius"/>
    </source>
</evidence>
<proteinExistence type="predicted"/>
<dbReference type="EMBL" id="MN739204">
    <property type="protein sequence ID" value="QHS93476.1"/>
    <property type="molecule type" value="Genomic_DNA"/>
</dbReference>
<feature type="transmembrane region" description="Helical" evidence="1">
    <location>
        <begin position="36"/>
        <end position="63"/>
    </location>
</feature>
<name>A0A6C0BMR9_9ZZZZ</name>
<dbReference type="AlphaFoldDB" id="A0A6C0BMR9"/>
<evidence type="ECO:0000313" key="2">
    <source>
        <dbReference type="EMBL" id="QHS93476.1"/>
    </source>
</evidence>
<accession>A0A6C0BMR9</accession>
<keyword evidence="1" id="KW-1133">Transmembrane helix</keyword>
<keyword evidence="1" id="KW-0812">Transmembrane</keyword>
<protein>
    <submittedName>
        <fullName evidence="2">Uncharacterized protein</fullName>
    </submittedName>
</protein>
<organism evidence="2">
    <name type="scientific">viral metagenome</name>
    <dbReference type="NCBI Taxonomy" id="1070528"/>
    <lineage>
        <taxon>unclassified sequences</taxon>
        <taxon>metagenomes</taxon>
        <taxon>organismal metagenomes</taxon>
    </lineage>
</organism>
<keyword evidence="1" id="KW-0472">Membrane</keyword>
<sequence length="67" mass="6924">MLYYTLAGASVGTAVGVVCALEKRWKDGGTTAFGRIWVPFAGYVVISSASTGAAVGLLLDVFLPAEK</sequence>
<reference evidence="2" key="1">
    <citation type="journal article" date="2020" name="Nature">
        <title>Giant virus diversity and host interactions through global metagenomics.</title>
        <authorList>
            <person name="Schulz F."/>
            <person name="Roux S."/>
            <person name="Paez-Espino D."/>
            <person name="Jungbluth S."/>
            <person name="Walsh D.A."/>
            <person name="Denef V.J."/>
            <person name="McMahon K.D."/>
            <person name="Konstantinidis K.T."/>
            <person name="Eloe-Fadrosh E.A."/>
            <person name="Kyrpides N.C."/>
            <person name="Woyke T."/>
        </authorList>
    </citation>
    <scope>NUCLEOTIDE SEQUENCE</scope>
    <source>
        <strain evidence="2">GVMAG-M-3300017989-17</strain>
    </source>
</reference>